<accession>A0AAW5JS51</accession>
<sequence length="113" mass="12935">MMGYQSRQMAMIFVDMESLIPENHLLRKIDRMVSFDFIYDLLAPYYPATGRPSIDPASMFKMLLMPPCLRNIFRISSKFILKSFSGSKNICQIVATEGLNPSKTQLYQAFPGL</sequence>
<proteinExistence type="predicted"/>
<evidence type="ECO:0000313" key="2">
    <source>
        <dbReference type="EMBL" id="MCG4527238.1"/>
    </source>
</evidence>
<organism evidence="3 5">
    <name type="scientific">Intestinimonas massiliensis</name>
    <name type="common">ex Afouda et al. 2020</name>
    <dbReference type="NCBI Taxonomy" id="1673721"/>
    <lineage>
        <taxon>Bacteria</taxon>
        <taxon>Bacillati</taxon>
        <taxon>Bacillota</taxon>
        <taxon>Clostridia</taxon>
        <taxon>Eubacteriales</taxon>
        <taxon>Intestinimonas</taxon>
    </lineage>
</organism>
<name>A0AAW5JS51_9FIRM</name>
<evidence type="ECO:0000313" key="5">
    <source>
        <dbReference type="Proteomes" id="UP001204562"/>
    </source>
</evidence>
<dbReference type="InterPro" id="IPR008490">
    <property type="entry name" value="Transposase_InsH_N"/>
</dbReference>
<dbReference type="EMBL" id="JAKNJB010000013">
    <property type="protein sequence ID" value="MCG4527238.1"/>
    <property type="molecule type" value="Genomic_DNA"/>
</dbReference>
<gene>
    <name evidence="2" type="ORF">L0P79_09120</name>
    <name evidence="3" type="ORF">NE579_12205</name>
</gene>
<reference evidence="2 4" key="1">
    <citation type="submission" date="2022-01" db="EMBL/GenBank/DDBJ databases">
        <title>Collection of gut derived symbiotic bacterial strains cultured from healthy donors.</title>
        <authorList>
            <person name="Lin H."/>
            <person name="Kohout C."/>
            <person name="Waligurski E."/>
            <person name="Pamer E.G."/>
        </authorList>
    </citation>
    <scope>NUCLEOTIDE SEQUENCE [LARGE SCALE GENOMIC DNA]</scope>
    <source>
        <strain evidence="2 4">DFI.3.7</strain>
    </source>
</reference>
<keyword evidence="4" id="KW-1185">Reference proteome</keyword>
<dbReference type="Proteomes" id="UP001204562">
    <property type="component" value="Unassembled WGS sequence"/>
</dbReference>
<dbReference type="AlphaFoldDB" id="A0AAW5JS51"/>
<dbReference type="Pfam" id="PF05598">
    <property type="entry name" value="DUF772"/>
    <property type="match status" value="1"/>
</dbReference>
<evidence type="ECO:0000259" key="1">
    <source>
        <dbReference type="Pfam" id="PF05598"/>
    </source>
</evidence>
<evidence type="ECO:0000313" key="3">
    <source>
        <dbReference type="EMBL" id="MCQ4771220.1"/>
    </source>
</evidence>
<comment type="caution">
    <text evidence="3">The sequence shown here is derived from an EMBL/GenBank/DDBJ whole genome shotgun (WGS) entry which is preliminary data.</text>
</comment>
<evidence type="ECO:0000313" key="4">
    <source>
        <dbReference type="Proteomes" id="UP001200313"/>
    </source>
</evidence>
<feature type="domain" description="Transposase InsH N-terminal" evidence="1">
    <location>
        <begin position="15"/>
        <end position="65"/>
    </location>
</feature>
<dbReference type="Proteomes" id="UP001200313">
    <property type="component" value="Unassembled WGS sequence"/>
</dbReference>
<dbReference type="EMBL" id="JANFYS010000026">
    <property type="protein sequence ID" value="MCQ4771220.1"/>
    <property type="molecule type" value="Genomic_DNA"/>
</dbReference>
<reference evidence="3" key="2">
    <citation type="submission" date="2022-06" db="EMBL/GenBank/DDBJ databases">
        <title>Isolation of gut microbiota from human fecal samples.</title>
        <authorList>
            <person name="Pamer E.G."/>
            <person name="Barat B."/>
            <person name="Waligurski E."/>
            <person name="Medina S."/>
            <person name="Paddock L."/>
            <person name="Mostad J."/>
        </authorList>
    </citation>
    <scope>NUCLEOTIDE SEQUENCE</scope>
    <source>
        <strain evidence="3">DFI.9.91</strain>
    </source>
</reference>
<dbReference type="RefSeq" id="WP_238074009.1">
    <property type="nucleotide sequence ID" value="NZ_JAKNJB010000013.1"/>
</dbReference>
<protein>
    <recommendedName>
        <fullName evidence="1">Transposase InsH N-terminal domain-containing protein</fullName>
    </recommendedName>
</protein>